<dbReference type="Pfam" id="PF24316">
    <property type="entry name" value="Tli3"/>
    <property type="match status" value="1"/>
</dbReference>
<dbReference type="Proteomes" id="UP000736373">
    <property type="component" value="Unassembled WGS sequence"/>
</dbReference>
<feature type="signal peptide" evidence="1">
    <location>
        <begin position="1"/>
        <end position="22"/>
    </location>
</feature>
<gene>
    <name evidence="3" type="ORF">F6X42_13335</name>
</gene>
<accession>A0ABR7PME3</accession>
<feature type="domain" description="Tli3-like" evidence="2">
    <location>
        <begin position="46"/>
        <end position="133"/>
    </location>
</feature>
<organism evidence="3 4">
    <name type="scientific">Paraburkholderia podalyriae</name>
    <dbReference type="NCBI Taxonomy" id="1938811"/>
    <lineage>
        <taxon>Bacteria</taxon>
        <taxon>Pseudomonadati</taxon>
        <taxon>Pseudomonadota</taxon>
        <taxon>Betaproteobacteria</taxon>
        <taxon>Burkholderiales</taxon>
        <taxon>Burkholderiaceae</taxon>
        <taxon>Paraburkholderia</taxon>
    </lineage>
</organism>
<dbReference type="PROSITE" id="PS51257">
    <property type="entry name" value="PROKAR_LIPOPROTEIN"/>
    <property type="match status" value="1"/>
</dbReference>
<proteinExistence type="predicted"/>
<sequence length="138" mass="15974">MRKINAFRALSMTLLLALSACQQQWVYDAERNQKALATGQYEEVHYNVPPQVVYRIDDHRYVTLEDYNGCLGYAWYNDTRTDVRTKIGLMWPTGFRGRLIIDDPTGMNVAVPRVSRNVCGDRGCINYVAYSTQRWTNI</sequence>
<evidence type="ECO:0000313" key="3">
    <source>
        <dbReference type="EMBL" id="MBC8747552.1"/>
    </source>
</evidence>
<name>A0ABR7PME3_9BURK</name>
<dbReference type="EMBL" id="VZQQ01000009">
    <property type="protein sequence ID" value="MBC8747552.1"/>
    <property type="molecule type" value="Genomic_DNA"/>
</dbReference>
<protein>
    <recommendedName>
        <fullName evidence="2">Tli3-like domain-containing protein</fullName>
    </recommendedName>
</protein>
<evidence type="ECO:0000259" key="2">
    <source>
        <dbReference type="Pfam" id="PF24316"/>
    </source>
</evidence>
<dbReference type="RefSeq" id="WP_187634633.1">
    <property type="nucleotide sequence ID" value="NZ_VZQQ01000009.1"/>
</dbReference>
<evidence type="ECO:0000256" key="1">
    <source>
        <dbReference type="SAM" id="SignalP"/>
    </source>
</evidence>
<keyword evidence="4" id="KW-1185">Reference proteome</keyword>
<keyword evidence="1" id="KW-0732">Signal</keyword>
<comment type="caution">
    <text evidence="3">The sequence shown here is derived from an EMBL/GenBank/DDBJ whole genome shotgun (WGS) entry which is preliminary data.</text>
</comment>
<dbReference type="InterPro" id="IPR057562">
    <property type="entry name" value="Tli3-like_dom"/>
</dbReference>
<evidence type="ECO:0000313" key="4">
    <source>
        <dbReference type="Proteomes" id="UP000736373"/>
    </source>
</evidence>
<reference evidence="3 4" key="1">
    <citation type="submission" date="2019-09" db="EMBL/GenBank/DDBJ databases">
        <title>Paraburkholderia podalyriae sp. nov., A South African Podalyria-associated rhizobium.</title>
        <authorList>
            <person name="Mavima L."/>
            <person name="Beukes C.W."/>
            <person name="Palmer M."/>
            <person name="De Meyer S.E."/>
            <person name="James E.K."/>
            <person name="Maluk M."/>
            <person name="Avontuur J.R."/>
            <person name="Chan W.Y."/>
            <person name="Venter S.N."/>
            <person name="Steenkamp E.T."/>
        </authorList>
    </citation>
    <scope>NUCLEOTIDE SEQUENCE [LARGE SCALE GENOMIC DNA]</scope>
    <source>
        <strain evidence="3 4">WC7.3b</strain>
    </source>
</reference>
<feature type="chain" id="PRO_5046113487" description="Tli3-like domain-containing protein" evidence="1">
    <location>
        <begin position="23"/>
        <end position="138"/>
    </location>
</feature>